<organism evidence="1">
    <name type="scientific">Sesamum latifolium</name>
    <dbReference type="NCBI Taxonomy" id="2727402"/>
    <lineage>
        <taxon>Eukaryota</taxon>
        <taxon>Viridiplantae</taxon>
        <taxon>Streptophyta</taxon>
        <taxon>Embryophyta</taxon>
        <taxon>Tracheophyta</taxon>
        <taxon>Spermatophyta</taxon>
        <taxon>Magnoliopsida</taxon>
        <taxon>eudicotyledons</taxon>
        <taxon>Gunneridae</taxon>
        <taxon>Pentapetalae</taxon>
        <taxon>asterids</taxon>
        <taxon>lamiids</taxon>
        <taxon>Lamiales</taxon>
        <taxon>Pedaliaceae</taxon>
        <taxon>Sesamum</taxon>
    </lineage>
</organism>
<proteinExistence type="predicted"/>
<evidence type="ECO:0000313" key="1">
    <source>
        <dbReference type="EMBL" id="KAL0458307.1"/>
    </source>
</evidence>
<dbReference type="EMBL" id="JACGWN010000002">
    <property type="protein sequence ID" value="KAL0458307.1"/>
    <property type="molecule type" value="Genomic_DNA"/>
</dbReference>
<reference evidence="1" key="2">
    <citation type="journal article" date="2024" name="Plant">
        <title>Genomic evolution and insights into agronomic trait innovations of Sesamum species.</title>
        <authorList>
            <person name="Miao H."/>
            <person name="Wang L."/>
            <person name="Qu L."/>
            <person name="Liu H."/>
            <person name="Sun Y."/>
            <person name="Le M."/>
            <person name="Wang Q."/>
            <person name="Wei S."/>
            <person name="Zheng Y."/>
            <person name="Lin W."/>
            <person name="Duan Y."/>
            <person name="Cao H."/>
            <person name="Xiong S."/>
            <person name="Wang X."/>
            <person name="Wei L."/>
            <person name="Li C."/>
            <person name="Ma Q."/>
            <person name="Ju M."/>
            <person name="Zhao R."/>
            <person name="Li G."/>
            <person name="Mu C."/>
            <person name="Tian Q."/>
            <person name="Mei H."/>
            <person name="Zhang T."/>
            <person name="Gao T."/>
            <person name="Zhang H."/>
        </authorList>
    </citation>
    <scope>NUCLEOTIDE SEQUENCE</scope>
    <source>
        <strain evidence="1">KEN1</strain>
    </source>
</reference>
<protein>
    <submittedName>
        <fullName evidence="1">Uncharacterized protein</fullName>
    </submittedName>
</protein>
<gene>
    <name evidence="1" type="ORF">Slati_0457900</name>
</gene>
<comment type="caution">
    <text evidence="1">The sequence shown here is derived from an EMBL/GenBank/DDBJ whole genome shotgun (WGS) entry which is preliminary data.</text>
</comment>
<accession>A0AAW2XW08</accession>
<reference evidence="1" key="1">
    <citation type="submission" date="2020-06" db="EMBL/GenBank/DDBJ databases">
        <authorList>
            <person name="Li T."/>
            <person name="Hu X."/>
            <person name="Zhang T."/>
            <person name="Song X."/>
            <person name="Zhang H."/>
            <person name="Dai N."/>
            <person name="Sheng W."/>
            <person name="Hou X."/>
            <person name="Wei L."/>
        </authorList>
    </citation>
    <scope>NUCLEOTIDE SEQUENCE</scope>
    <source>
        <strain evidence="1">KEN1</strain>
        <tissue evidence="1">Leaf</tissue>
    </source>
</reference>
<name>A0AAW2XW08_9LAMI</name>
<dbReference type="AlphaFoldDB" id="A0AAW2XW08"/>
<sequence length="54" mass="5802">MGTDEQHRAKMAYVGLERGREVPCNVQGCPAGCEISGTIPLVRMGDRGNHSKTS</sequence>